<sequence length="123" mass="13053">MLFIWGLEEGQPRTELPWLSLLSWKSPSKGLGRRPVPSRSGLRLHGSGCGKKPFDLAGYVAAAGPRLCPGADGMRGPRRGRTTPMATFRPPLPGHMDAPSAAGSEERNEPRGGAGEAPRAVEV</sequence>
<name>M3YV84_MUSPF</name>
<dbReference type="HOGENOM" id="CLU_2014509_0_0_1"/>
<feature type="region of interest" description="Disordered" evidence="1">
    <location>
        <begin position="67"/>
        <end position="123"/>
    </location>
</feature>
<evidence type="ECO:0000313" key="2">
    <source>
        <dbReference type="Ensembl" id="ENSMPUP00000015244.1"/>
    </source>
</evidence>
<dbReference type="AlphaFoldDB" id="M3YV84"/>
<proteinExistence type="predicted"/>
<dbReference type="InParanoid" id="M3YV84"/>
<evidence type="ECO:0000256" key="1">
    <source>
        <dbReference type="SAM" id="MobiDB-lite"/>
    </source>
</evidence>
<protein>
    <submittedName>
        <fullName evidence="2">Uncharacterized protein</fullName>
    </submittedName>
</protein>
<accession>M3YV84</accession>
<organism evidence="2">
    <name type="scientific">Mustela putorius furo</name>
    <name type="common">European domestic ferret</name>
    <name type="synonym">Mustela furo</name>
    <dbReference type="NCBI Taxonomy" id="9669"/>
    <lineage>
        <taxon>Eukaryota</taxon>
        <taxon>Metazoa</taxon>
        <taxon>Chordata</taxon>
        <taxon>Craniata</taxon>
        <taxon>Vertebrata</taxon>
        <taxon>Euteleostomi</taxon>
        <taxon>Mammalia</taxon>
        <taxon>Eutheria</taxon>
        <taxon>Laurasiatheria</taxon>
        <taxon>Carnivora</taxon>
        <taxon>Caniformia</taxon>
        <taxon>Musteloidea</taxon>
        <taxon>Mustelidae</taxon>
        <taxon>Mustelinae</taxon>
        <taxon>Mustela</taxon>
    </lineage>
</organism>
<dbReference type="EMBL" id="AEYP01007928">
    <property type="status" value="NOT_ANNOTATED_CDS"/>
    <property type="molecule type" value="Genomic_DNA"/>
</dbReference>
<dbReference type="EMBL" id="AEYP01007929">
    <property type="status" value="NOT_ANNOTATED_CDS"/>
    <property type="molecule type" value="Genomic_DNA"/>
</dbReference>
<reference evidence="2" key="1">
    <citation type="submission" date="2024-06" db="UniProtKB">
        <authorList>
            <consortium name="Ensembl"/>
        </authorList>
    </citation>
    <scope>IDENTIFICATION</scope>
</reference>
<dbReference type="Ensembl" id="ENSMPUT00000015483.1">
    <property type="protein sequence ID" value="ENSMPUP00000015244.1"/>
    <property type="gene ID" value="ENSMPUG00000015354.1"/>
</dbReference>